<evidence type="ECO:0000256" key="5">
    <source>
        <dbReference type="ARBA" id="ARBA00037508"/>
    </source>
</evidence>
<dbReference type="Proteomes" id="UP001212337">
    <property type="component" value="Unassembled WGS sequence"/>
</dbReference>
<comment type="function">
    <text evidence="5">Catalyzes the reduction of dihydromonapterin to tetrahydromonapterin. Also has lower activity with dihydrofolate.</text>
</comment>
<accession>A0ABT4WX01</accession>
<reference evidence="12 13" key="1">
    <citation type="submission" date="2023-01" db="EMBL/GenBank/DDBJ databases">
        <title>Effects of deletion of Siderophore biosynthase gene in Pseudomonas fragi on quorum sensing and spoliage ability.</title>
        <authorList>
            <person name="Cui F."/>
            <person name="Wang D."/>
            <person name="Liu J."/>
            <person name="Wang Q."/>
            <person name="Li T."/>
            <person name="Li J."/>
        </authorList>
    </citation>
    <scope>NUCLEOTIDE SEQUENCE [LARGE SCALE GENOMIC DNA]</scope>
    <source>
        <strain evidence="12 13">MS-10</strain>
    </source>
</reference>
<evidence type="ECO:0000256" key="6">
    <source>
        <dbReference type="ARBA" id="ARBA00038212"/>
    </source>
</evidence>
<evidence type="ECO:0000256" key="9">
    <source>
        <dbReference type="ARBA" id="ARBA00042299"/>
    </source>
</evidence>
<keyword evidence="3" id="KW-0521">NADP</keyword>
<comment type="similarity">
    <text evidence="6">Belongs to the short-chain dehydrogenases/reductases (SDR) family. FolM subfamily.</text>
</comment>
<keyword evidence="2" id="KW-0554">One-carbon metabolism</keyword>
<keyword evidence="4 12" id="KW-0560">Oxidoreductase</keyword>
<dbReference type="EC" id="1.5.1.50" evidence="7"/>
<dbReference type="NCBIfam" id="NF005066">
    <property type="entry name" value="PRK06483.1"/>
    <property type="match status" value="1"/>
</dbReference>
<dbReference type="PANTHER" id="PTHR43639:SF6">
    <property type="entry name" value="DIHYDROMONAPTERIN REDUCTASE"/>
    <property type="match status" value="1"/>
</dbReference>
<sequence length="236" mass="25706">MPTSTAPILITGAGQRVGLHCAQQLLADGYPVMFTYRSEKPGVQILRDLGAIALFADFSTEAGILDFIERLKIHTDSLRAIVHNASAWLEETPQTETSAFLHMFSVHMLAPYLINLHCSELLKRSNPADIVHISDDVTRKGSSKHMAYCATKAGLDSLTLSFAAKLAPQIKVNGIAPALLMFNPDDDAAYRTQALAKSVLGIEPGAEVIYRSLRYLLDNPYVTGTTLTVNGGRHLK</sequence>
<evidence type="ECO:0000256" key="7">
    <source>
        <dbReference type="ARBA" id="ARBA00039145"/>
    </source>
</evidence>
<evidence type="ECO:0000313" key="13">
    <source>
        <dbReference type="Proteomes" id="UP001212337"/>
    </source>
</evidence>
<organism evidence="12 13">
    <name type="scientific">Pseudomonas fragi</name>
    <dbReference type="NCBI Taxonomy" id="296"/>
    <lineage>
        <taxon>Bacteria</taxon>
        <taxon>Pseudomonadati</taxon>
        <taxon>Pseudomonadota</taxon>
        <taxon>Gammaproteobacteria</taxon>
        <taxon>Pseudomonadales</taxon>
        <taxon>Pseudomonadaceae</taxon>
        <taxon>Pseudomonas</taxon>
    </lineage>
</organism>
<evidence type="ECO:0000313" key="12">
    <source>
        <dbReference type="EMBL" id="MDA7024575.1"/>
    </source>
</evidence>
<dbReference type="InterPro" id="IPR020904">
    <property type="entry name" value="Sc_DH/Rdtase_CS"/>
</dbReference>
<evidence type="ECO:0000256" key="10">
    <source>
        <dbReference type="ARBA" id="ARBA00048873"/>
    </source>
</evidence>
<gene>
    <name evidence="12" type="primary">folM</name>
    <name evidence="12" type="ORF">PI499_22175</name>
</gene>
<evidence type="ECO:0000256" key="1">
    <source>
        <dbReference type="ARBA" id="ARBA00012856"/>
    </source>
</evidence>
<name>A0ABT4WX01_PSEFR</name>
<keyword evidence="13" id="KW-1185">Reference proteome</keyword>
<dbReference type="PANTHER" id="PTHR43639">
    <property type="entry name" value="OXIDOREDUCTASE, SHORT-CHAIN DEHYDROGENASE/REDUCTASE FAMILY (AFU_ORTHOLOGUE AFUA_5G02870)"/>
    <property type="match status" value="1"/>
</dbReference>
<comment type="caution">
    <text evidence="12">The sequence shown here is derived from an EMBL/GenBank/DDBJ whole genome shotgun (WGS) entry which is preliminary data.</text>
</comment>
<evidence type="ECO:0000256" key="2">
    <source>
        <dbReference type="ARBA" id="ARBA00022563"/>
    </source>
</evidence>
<evidence type="ECO:0000256" key="11">
    <source>
        <dbReference type="ARBA" id="ARBA00049376"/>
    </source>
</evidence>
<dbReference type="InterPro" id="IPR002347">
    <property type="entry name" value="SDR_fam"/>
</dbReference>
<dbReference type="Gene3D" id="3.40.50.720">
    <property type="entry name" value="NAD(P)-binding Rossmann-like Domain"/>
    <property type="match status" value="1"/>
</dbReference>
<evidence type="ECO:0000256" key="4">
    <source>
        <dbReference type="ARBA" id="ARBA00023002"/>
    </source>
</evidence>
<protein>
    <recommendedName>
        <fullName evidence="8">Dihydromonapterin reductase</fullName>
        <ecNumber evidence="1">1.5.1.3</ecNumber>
        <ecNumber evidence="7">1.5.1.50</ecNumber>
    </recommendedName>
    <alternativeName>
        <fullName evidence="9">Dihydrofolate reductase</fullName>
    </alternativeName>
</protein>
<dbReference type="EMBL" id="JAQJVI010000052">
    <property type="protein sequence ID" value="MDA7024575.1"/>
    <property type="molecule type" value="Genomic_DNA"/>
</dbReference>
<dbReference type="RefSeq" id="WP_095023068.1">
    <property type="nucleotide sequence ID" value="NZ_JAQJVI010000052.1"/>
</dbReference>
<dbReference type="EC" id="1.5.1.3" evidence="1"/>
<comment type="catalytic activity">
    <reaction evidence="10">
        <text>(6S)-5,6,7,8-tetrahydrofolate + NADP(+) = 7,8-dihydrofolate + NADPH + H(+)</text>
        <dbReference type="Rhea" id="RHEA:15009"/>
        <dbReference type="ChEBI" id="CHEBI:15378"/>
        <dbReference type="ChEBI" id="CHEBI:57451"/>
        <dbReference type="ChEBI" id="CHEBI:57453"/>
        <dbReference type="ChEBI" id="CHEBI:57783"/>
        <dbReference type="ChEBI" id="CHEBI:58349"/>
        <dbReference type="EC" id="1.5.1.3"/>
    </reaction>
</comment>
<evidence type="ECO:0000256" key="8">
    <source>
        <dbReference type="ARBA" id="ARBA00039631"/>
    </source>
</evidence>
<dbReference type="PRINTS" id="PR00081">
    <property type="entry name" value="GDHRDH"/>
</dbReference>
<dbReference type="PROSITE" id="PS00061">
    <property type="entry name" value="ADH_SHORT"/>
    <property type="match status" value="1"/>
</dbReference>
<dbReference type="InterPro" id="IPR036291">
    <property type="entry name" value="NAD(P)-bd_dom_sf"/>
</dbReference>
<proteinExistence type="inferred from homology"/>
<comment type="catalytic activity">
    <reaction evidence="11">
        <text>7,8-dihydromonapterin + NADPH + H(+) = 5,6,7,8-tetrahydromonapterin + NADP(+)</text>
        <dbReference type="Rhea" id="RHEA:34847"/>
        <dbReference type="ChEBI" id="CHEBI:15378"/>
        <dbReference type="ChEBI" id="CHEBI:57783"/>
        <dbReference type="ChEBI" id="CHEBI:58349"/>
        <dbReference type="ChEBI" id="CHEBI:71175"/>
        <dbReference type="ChEBI" id="CHEBI:71177"/>
        <dbReference type="EC" id="1.5.1.50"/>
    </reaction>
</comment>
<dbReference type="GO" id="GO:0016491">
    <property type="term" value="F:oxidoreductase activity"/>
    <property type="evidence" value="ECO:0007669"/>
    <property type="project" value="UniProtKB-KW"/>
</dbReference>
<evidence type="ECO:0000256" key="3">
    <source>
        <dbReference type="ARBA" id="ARBA00022857"/>
    </source>
</evidence>
<dbReference type="SUPFAM" id="SSF51735">
    <property type="entry name" value="NAD(P)-binding Rossmann-fold domains"/>
    <property type="match status" value="1"/>
</dbReference>
<dbReference type="Pfam" id="PF00106">
    <property type="entry name" value="adh_short"/>
    <property type="match status" value="1"/>
</dbReference>